<feature type="coiled-coil region" evidence="1">
    <location>
        <begin position="512"/>
        <end position="539"/>
    </location>
</feature>
<sequence length="541" mass="58316">MNRLLQHFVDSNGAPSTPASRPSIPIPPQSSGGSNNLNNRGSYQRAAPGGPFYYQPPHWQSSGVSGLEEIPLTSQSSGGTYETVDLNTDTSQHLFSSNRRSSFQSPGSTESAAELFSSGPPPVKEFFVNGDNPYRRSSKSVTNVSFGCGHGGNNTGEEKIRHSPSQKEDPFATLSDNSRMDNYKAHMKSPFVTQDGQKDPFSTHTEENRNVCENGTLRAEKNVNDSLIAQPSKDTGYQHEPRQQQSPSSTADPFASAPSHSDTNLFEPPALLNDGHEHMPSADSLFGSPDQTNSGNGMHPAPFAPLSQPAPNLVQAQELFSSEEPSASCLFGAAGVSTTFQARHRSSTDPHTKASPLPPKPPIRASLSSFKSQAGAAPLPANSQINFLPPSMKPPVNNPPSPMNNALLSPMKTQAASSASPAVKLEDPLTPVFGSMKFSVPAEPSRKSGLDVRHMKFPAGKREDDAISNTPSIAQSRMSMRSTLDDSLKLSDMYKQMTARLEGEKHELLKVVAGQAQEIAHMKKQIKSLELQLKKYEAQDV</sequence>
<gene>
    <name evidence="3" type="ORF">PFR001_LOCUS3923</name>
</gene>
<feature type="compositionally biased region" description="Low complexity" evidence="2">
    <location>
        <begin position="14"/>
        <end position="42"/>
    </location>
</feature>
<keyword evidence="1" id="KW-0175">Coiled coil</keyword>
<keyword evidence="4" id="KW-1185">Reference proteome</keyword>
<evidence type="ECO:0000313" key="3">
    <source>
        <dbReference type="EMBL" id="CAH0488439.1"/>
    </source>
</evidence>
<evidence type="ECO:0000256" key="1">
    <source>
        <dbReference type="SAM" id="Coils"/>
    </source>
</evidence>
<comment type="caution">
    <text evidence="3">The sequence shown here is derived from an EMBL/GenBank/DDBJ whole genome shotgun (WGS) entry which is preliminary data.</text>
</comment>
<feature type="compositionally biased region" description="Pro residues" evidence="2">
    <location>
        <begin position="391"/>
        <end position="402"/>
    </location>
</feature>
<dbReference type="Proteomes" id="UP001157938">
    <property type="component" value="Unassembled WGS sequence"/>
</dbReference>
<feature type="region of interest" description="Disordered" evidence="2">
    <location>
        <begin position="341"/>
        <end position="405"/>
    </location>
</feature>
<feature type="region of interest" description="Disordered" evidence="2">
    <location>
        <begin position="1"/>
        <end position="302"/>
    </location>
</feature>
<feature type="compositionally biased region" description="Basic and acidic residues" evidence="2">
    <location>
        <begin position="156"/>
        <end position="170"/>
    </location>
</feature>
<protein>
    <submittedName>
        <fullName evidence="3">Uncharacterized protein</fullName>
    </submittedName>
</protein>
<evidence type="ECO:0000256" key="2">
    <source>
        <dbReference type="SAM" id="MobiDB-lite"/>
    </source>
</evidence>
<feature type="compositionally biased region" description="Polar residues" evidence="2">
    <location>
        <begin position="191"/>
        <end position="203"/>
    </location>
</feature>
<organism evidence="3 4">
    <name type="scientific">Peronospora farinosa</name>
    <dbReference type="NCBI Taxonomy" id="134698"/>
    <lineage>
        <taxon>Eukaryota</taxon>
        <taxon>Sar</taxon>
        <taxon>Stramenopiles</taxon>
        <taxon>Oomycota</taxon>
        <taxon>Peronosporomycetes</taxon>
        <taxon>Peronosporales</taxon>
        <taxon>Peronosporaceae</taxon>
        <taxon>Peronospora</taxon>
    </lineage>
</organism>
<feature type="compositionally biased region" description="Polar residues" evidence="2">
    <location>
        <begin position="72"/>
        <end position="111"/>
    </location>
</feature>
<feature type="compositionally biased region" description="Polar residues" evidence="2">
    <location>
        <begin position="224"/>
        <end position="235"/>
    </location>
</feature>
<dbReference type="EMBL" id="CAKLBC010000808">
    <property type="protein sequence ID" value="CAH0488439.1"/>
    <property type="molecule type" value="Genomic_DNA"/>
</dbReference>
<reference evidence="3 4" key="1">
    <citation type="submission" date="2021-11" db="EMBL/GenBank/DDBJ databases">
        <authorList>
            <person name="Islam A."/>
            <person name="Islam S."/>
            <person name="Flora M.S."/>
            <person name="Rahman M."/>
            <person name="Ziaur R.M."/>
            <person name="Epstein J.H."/>
            <person name="Hassan M."/>
            <person name="Klassen M."/>
            <person name="Woodard K."/>
            <person name="Webb A."/>
            <person name="Webby R.J."/>
            <person name="El Zowalaty M.E."/>
        </authorList>
    </citation>
    <scope>NUCLEOTIDE SEQUENCE [LARGE SCALE GENOMIC DNA]</scope>
    <source>
        <strain evidence="3">Pf1</strain>
    </source>
</reference>
<name>A0ABN8C4X5_9STRA</name>
<evidence type="ECO:0000313" key="4">
    <source>
        <dbReference type="Proteomes" id="UP001157938"/>
    </source>
</evidence>
<accession>A0ABN8C4X5</accession>
<proteinExistence type="predicted"/>